<feature type="compositionally biased region" description="Acidic residues" evidence="1">
    <location>
        <begin position="994"/>
        <end position="1007"/>
    </location>
</feature>
<dbReference type="GO" id="GO:0005509">
    <property type="term" value="F:calcium ion binding"/>
    <property type="evidence" value="ECO:0007669"/>
    <property type="project" value="InterPro"/>
</dbReference>
<dbReference type="InterPro" id="IPR032179">
    <property type="entry name" value="Cry22Aa_Ig-like"/>
</dbReference>
<evidence type="ECO:0000259" key="3">
    <source>
        <dbReference type="PROSITE" id="PS50268"/>
    </source>
</evidence>
<feature type="compositionally biased region" description="Low complexity" evidence="1">
    <location>
        <begin position="1281"/>
        <end position="1290"/>
    </location>
</feature>
<feature type="compositionally biased region" description="Acidic residues" evidence="1">
    <location>
        <begin position="1242"/>
        <end position="1274"/>
    </location>
</feature>
<feature type="compositionally biased region" description="Low complexity" evidence="1">
    <location>
        <begin position="1162"/>
        <end position="1182"/>
    </location>
</feature>
<dbReference type="Pfam" id="PF19078">
    <property type="entry name" value="Big_12"/>
    <property type="match status" value="2"/>
</dbReference>
<evidence type="ECO:0000256" key="1">
    <source>
        <dbReference type="SAM" id="MobiDB-lite"/>
    </source>
</evidence>
<dbReference type="Gene3D" id="2.60.40.10">
    <property type="entry name" value="Immunoglobulins"/>
    <property type="match status" value="1"/>
</dbReference>
<dbReference type="InterPro" id="IPR013783">
    <property type="entry name" value="Ig-like_fold"/>
</dbReference>
<organism evidence="4">
    <name type="scientific">hydrothermal vent metagenome</name>
    <dbReference type="NCBI Taxonomy" id="652676"/>
    <lineage>
        <taxon>unclassified sequences</taxon>
        <taxon>metagenomes</taxon>
        <taxon>ecological metagenomes</taxon>
    </lineage>
</organism>
<feature type="region of interest" description="Disordered" evidence="1">
    <location>
        <begin position="717"/>
        <end position="882"/>
    </location>
</feature>
<feature type="region of interest" description="Disordered" evidence="1">
    <location>
        <begin position="943"/>
        <end position="1299"/>
    </location>
</feature>
<dbReference type="Gene3D" id="4.10.1080.10">
    <property type="entry name" value="TSP type-3 repeat"/>
    <property type="match status" value="5"/>
</dbReference>
<keyword evidence="2" id="KW-0812">Transmembrane</keyword>
<keyword evidence="2" id="KW-0472">Membrane</keyword>
<dbReference type="InterPro" id="IPR028974">
    <property type="entry name" value="TSP_type-3_rpt"/>
</dbReference>
<sequence>MTYTLGGVDAGLFSINATTGVVSMTARNFENPVDANAGNIYDLSITATATATATDDDGNNDSEPWSVAVQNVVETVSFTIDAIPDVNIDENVAYVSVTPNIGVGSPVGALMYALGGADAVMFSIDAATGVVSMVARDFENPLDTGADNIYDLDITATDTGNNTDSIAWSVTVEDAMETASFTINTIGSTNVDENSIYTSVTPVISGTPIGSLIYTLGGTDAGLFTIDVLTGVVSMVARDLESPEDNDANNVYDVTITATDSDANNAIEAWNVTVNNVVEADATIPVISLIGAADIDFERGQFYADVGATASDVIDGNIIVDLTADIVTVNPVDGFVAGTYIVTYDVDDAASNSAAQVIRTIHVNDTLAPGISILNQPASVNTMDVFTVTFQFTEIVNGFDGSDILFTNSMLTNFINVGGIGDTYTVDIEPTGVGDISIGVNANAAQDPSSNNSTAAVTQITAFDNTPPDVVVTSAPDINIANQPAYSVSGTCTVGDGNVSVSLSFGSAFLPSTESCSATGTWSSTFDLSSYDSSTDTSPTFMVTVRGSQTDGAGNLGGSIVIEIDKDTVKPNVQIQNAPTTINASEFTISIVFDEDIIGFDSSDISLTNATVNIASFNAVDAQTYTVGIVPDGVGDITLNVAANVAVDLVGNDNNASASVLVILATDDDSDGIPNIIECPTGAFDNTCPDADGDGIPDFQETDSDNDGIPDAVEVGTDVTKPIDSDGDGIPDYRDTDSDGDGISDAVEGVTDSDGDGIPDYVEVGNTGDSDGDGIPDTVECPVYPNCPDTDGDSSPDYLEIDSDNDAINDAVEAGVDPTSPIDTDGDGILDYQDTDSDGDGTDDSTEGVTDNDGDGIPDYVDAASAGPAPNAGDSDGDGIADNIECELYPLCADSDSDGTPDYMETDSDGDGIPDATETGTAIIDTDNDGIDDVFDIDLTSLTGGIDQNGDGIDDTQPLDTDGDGTPDYQDLDSDADGIDDVIECPAGIPCPDTDADDIPDQLDASEGDASGTDLIGAGDSDGDGTSDLDECITGVPCADVDRDGLPDYMDNNPNDGPAADPDNDGRLNYLDPDDDDDSIPDVVEDPNFDADNNPATNPLDSDQDGIADYLDNDSDADGLSDAEESGSSLNDNDGDNIDDSYDIDSTLGVDANNDGIDDNVLPLDSDGDGLPDYLDIIFDSTGEGDSDGDGIVDNVECPTFPTNCPDSDNDGIPDFRETDSDGDGIDDAVEVGTDTASPIDTDGDGAPDYQDTDSDNDGIDDSVEGTVDVDSDGIPDYVDADTSGAAFGGDSDGDGVEDLAECESYPNCADSDNDGTPDYMDADSRPYNPNAAINTGLNGVGSNSSWALFFIPITLLLRRKIRIVKKFPAAMRINK</sequence>
<protein>
    <submittedName>
        <fullName evidence="4">Internalin, putative</fullName>
    </submittedName>
</protein>
<feature type="compositionally biased region" description="Acidic residues" evidence="1">
    <location>
        <begin position="961"/>
        <end position="983"/>
    </location>
</feature>
<feature type="transmembrane region" description="Helical" evidence="2">
    <location>
        <begin position="1337"/>
        <end position="1358"/>
    </location>
</feature>
<feature type="compositionally biased region" description="Acidic residues" evidence="1">
    <location>
        <begin position="895"/>
        <end position="912"/>
    </location>
</feature>
<feature type="compositionally biased region" description="Low complexity" evidence="1">
    <location>
        <begin position="1051"/>
        <end position="1061"/>
    </location>
</feature>
<gene>
    <name evidence="4" type="ORF">MNBD_GAMMA06-239</name>
</gene>
<dbReference type="PROSITE" id="PS50268">
    <property type="entry name" value="CADHERIN_2"/>
    <property type="match status" value="1"/>
</dbReference>
<dbReference type="PANTHER" id="PTHR10199">
    <property type="entry name" value="THROMBOSPONDIN"/>
    <property type="match status" value="1"/>
</dbReference>
<feature type="compositionally biased region" description="Acidic residues" evidence="1">
    <location>
        <begin position="1221"/>
        <end position="1230"/>
    </location>
</feature>
<dbReference type="GO" id="GO:0007156">
    <property type="term" value="P:homophilic cell adhesion via plasma membrane adhesion molecules"/>
    <property type="evidence" value="ECO:0007669"/>
    <property type="project" value="InterPro"/>
</dbReference>
<dbReference type="PANTHER" id="PTHR10199:SF119">
    <property type="entry name" value="RE20510P"/>
    <property type="match status" value="1"/>
</dbReference>
<dbReference type="InterPro" id="IPR002126">
    <property type="entry name" value="Cadherin-like_dom"/>
</dbReference>
<keyword evidence="2" id="KW-1133">Transmembrane helix</keyword>
<feature type="region of interest" description="Disordered" evidence="1">
    <location>
        <begin position="1306"/>
        <end position="1325"/>
    </location>
</feature>
<feature type="compositionally biased region" description="Acidic residues" evidence="1">
    <location>
        <begin position="1072"/>
        <end position="1089"/>
    </location>
</feature>
<reference evidence="4" key="1">
    <citation type="submission" date="2018-06" db="EMBL/GenBank/DDBJ databases">
        <authorList>
            <person name="Zhirakovskaya E."/>
        </authorList>
    </citation>
    <scope>NUCLEOTIDE SEQUENCE</scope>
</reference>
<evidence type="ECO:0000256" key="2">
    <source>
        <dbReference type="SAM" id="Phobius"/>
    </source>
</evidence>
<feature type="compositionally biased region" description="Acidic residues" evidence="1">
    <location>
        <begin position="1133"/>
        <end position="1143"/>
    </location>
</feature>
<dbReference type="Pfam" id="PF16403">
    <property type="entry name" value="Bact_surface_Ig-like"/>
    <property type="match status" value="1"/>
</dbReference>
<feature type="region of interest" description="Disordered" evidence="1">
    <location>
        <begin position="894"/>
        <end position="913"/>
    </location>
</feature>
<feature type="compositionally biased region" description="Acidic residues" evidence="1">
    <location>
        <begin position="1021"/>
        <end position="1031"/>
    </location>
</feature>
<name>A0A3B0X9X1_9ZZZZ</name>
<dbReference type="InterPro" id="IPR044048">
    <property type="entry name" value="Big_12"/>
</dbReference>
<dbReference type="SUPFAM" id="SSF103647">
    <property type="entry name" value="TSP type-3 repeat"/>
    <property type="match status" value="5"/>
</dbReference>
<accession>A0A3B0X9X1</accession>
<feature type="compositionally biased region" description="Acidic residues" evidence="1">
    <location>
        <begin position="790"/>
        <end position="807"/>
    </location>
</feature>
<feature type="domain" description="Cadherin" evidence="3">
    <location>
        <begin position="164"/>
        <end position="287"/>
    </location>
</feature>
<proteinExistence type="predicted"/>
<feature type="compositionally biased region" description="Acidic residues" evidence="1">
    <location>
        <begin position="824"/>
        <end position="856"/>
    </location>
</feature>
<dbReference type="EMBL" id="UOFD01000064">
    <property type="protein sequence ID" value="VAW53596.1"/>
    <property type="molecule type" value="Genomic_DNA"/>
</dbReference>
<dbReference type="GO" id="GO:0016020">
    <property type="term" value="C:membrane"/>
    <property type="evidence" value="ECO:0007669"/>
    <property type="project" value="InterPro"/>
</dbReference>
<feature type="compositionally biased region" description="Acidic residues" evidence="1">
    <location>
        <begin position="1102"/>
        <end position="1125"/>
    </location>
</feature>
<dbReference type="Gene3D" id="2.60.40.60">
    <property type="entry name" value="Cadherins"/>
    <property type="match status" value="2"/>
</dbReference>
<evidence type="ECO:0000313" key="4">
    <source>
        <dbReference type="EMBL" id="VAW53596.1"/>
    </source>
</evidence>